<dbReference type="Pfam" id="PF08241">
    <property type="entry name" value="Methyltransf_11"/>
    <property type="match status" value="1"/>
</dbReference>
<protein>
    <submittedName>
        <fullName evidence="2">Class I SAM-dependent methyltransferase</fullName>
    </submittedName>
</protein>
<organism evidence="2 3">
    <name type="scientific">Sporolactobacillus shoreicorticis</name>
    <dbReference type="NCBI Taxonomy" id="1923877"/>
    <lineage>
        <taxon>Bacteria</taxon>
        <taxon>Bacillati</taxon>
        <taxon>Bacillota</taxon>
        <taxon>Bacilli</taxon>
        <taxon>Bacillales</taxon>
        <taxon>Sporolactobacillaceae</taxon>
        <taxon>Sporolactobacillus</taxon>
    </lineage>
</organism>
<keyword evidence="2" id="KW-0489">Methyltransferase</keyword>
<dbReference type="Gene3D" id="3.40.50.150">
    <property type="entry name" value="Vaccinia Virus protein VP39"/>
    <property type="match status" value="1"/>
</dbReference>
<dbReference type="RefSeq" id="WP_253064131.1">
    <property type="nucleotide sequence ID" value="NZ_JAMXWM010000027.1"/>
</dbReference>
<dbReference type="Proteomes" id="UP001597399">
    <property type="component" value="Unassembled WGS sequence"/>
</dbReference>
<proteinExistence type="predicted"/>
<name>A0ABW5S3X4_9BACL</name>
<gene>
    <name evidence="2" type="ORF">ACFSUE_12530</name>
</gene>
<dbReference type="InterPro" id="IPR029063">
    <property type="entry name" value="SAM-dependent_MTases_sf"/>
</dbReference>
<comment type="caution">
    <text evidence="2">The sequence shown here is derived from an EMBL/GenBank/DDBJ whole genome shotgun (WGS) entry which is preliminary data.</text>
</comment>
<dbReference type="GO" id="GO:0032259">
    <property type="term" value="P:methylation"/>
    <property type="evidence" value="ECO:0007669"/>
    <property type="project" value="UniProtKB-KW"/>
</dbReference>
<evidence type="ECO:0000313" key="3">
    <source>
        <dbReference type="Proteomes" id="UP001597399"/>
    </source>
</evidence>
<keyword evidence="2" id="KW-0808">Transferase</keyword>
<dbReference type="PANTHER" id="PTHR43591:SF24">
    <property type="entry name" value="2-METHOXY-6-POLYPRENYL-1,4-BENZOQUINOL METHYLASE, MITOCHONDRIAL"/>
    <property type="match status" value="1"/>
</dbReference>
<dbReference type="CDD" id="cd02440">
    <property type="entry name" value="AdoMet_MTases"/>
    <property type="match status" value="1"/>
</dbReference>
<dbReference type="PANTHER" id="PTHR43591">
    <property type="entry name" value="METHYLTRANSFERASE"/>
    <property type="match status" value="1"/>
</dbReference>
<evidence type="ECO:0000313" key="2">
    <source>
        <dbReference type="EMBL" id="MFD2694446.1"/>
    </source>
</evidence>
<accession>A0ABW5S3X4</accession>
<evidence type="ECO:0000259" key="1">
    <source>
        <dbReference type="Pfam" id="PF08241"/>
    </source>
</evidence>
<feature type="domain" description="Methyltransferase type 11" evidence="1">
    <location>
        <begin position="49"/>
        <end position="144"/>
    </location>
</feature>
<dbReference type="GO" id="GO:0008168">
    <property type="term" value="F:methyltransferase activity"/>
    <property type="evidence" value="ECO:0007669"/>
    <property type="project" value="UniProtKB-KW"/>
</dbReference>
<dbReference type="EMBL" id="JBHUMQ010000026">
    <property type="protein sequence ID" value="MFD2694446.1"/>
    <property type="molecule type" value="Genomic_DNA"/>
</dbReference>
<reference evidence="3" key="1">
    <citation type="journal article" date="2019" name="Int. J. Syst. Evol. Microbiol.">
        <title>The Global Catalogue of Microorganisms (GCM) 10K type strain sequencing project: providing services to taxonomists for standard genome sequencing and annotation.</title>
        <authorList>
            <consortium name="The Broad Institute Genomics Platform"/>
            <consortium name="The Broad Institute Genome Sequencing Center for Infectious Disease"/>
            <person name="Wu L."/>
            <person name="Ma J."/>
        </authorList>
    </citation>
    <scope>NUCLEOTIDE SEQUENCE [LARGE SCALE GENOMIC DNA]</scope>
    <source>
        <strain evidence="3">TISTR 2466</strain>
    </source>
</reference>
<sequence length="191" mass="21923">MLLSKLLAQSQHPEGWLGKIMMKLWNRAYFPMVKWSLGFVRTPQNGTILDVGVGNGLTTKYISDSASSSLVTGIDISETAITAARKKNTADNLSFFVTDVEDLPFPNHNFDLITAFQTHFHWNSYVRGLEEIYRVLKYNGQVIIACEKVKLNYFMSGDKNGEYTKRIAKNIGFTKLNTHYYQGWLYYHFTK</sequence>
<dbReference type="SUPFAM" id="SSF53335">
    <property type="entry name" value="S-adenosyl-L-methionine-dependent methyltransferases"/>
    <property type="match status" value="1"/>
</dbReference>
<keyword evidence="3" id="KW-1185">Reference proteome</keyword>
<dbReference type="InterPro" id="IPR013216">
    <property type="entry name" value="Methyltransf_11"/>
</dbReference>